<dbReference type="GO" id="GO:0016747">
    <property type="term" value="F:acyltransferase activity, transferring groups other than amino-acyl groups"/>
    <property type="evidence" value="ECO:0007669"/>
    <property type="project" value="InterPro"/>
</dbReference>
<dbReference type="CDD" id="cd04301">
    <property type="entry name" value="NAT_SF"/>
    <property type="match status" value="1"/>
</dbReference>
<dbReference type="SUPFAM" id="SSF55729">
    <property type="entry name" value="Acyl-CoA N-acyltransferases (Nat)"/>
    <property type="match status" value="1"/>
</dbReference>
<name>A0A7H0LFG0_9SPHN</name>
<organism evidence="2 3">
    <name type="scientific">Sphingomonas alpina</name>
    <dbReference type="NCBI Taxonomy" id="653931"/>
    <lineage>
        <taxon>Bacteria</taxon>
        <taxon>Pseudomonadati</taxon>
        <taxon>Pseudomonadota</taxon>
        <taxon>Alphaproteobacteria</taxon>
        <taxon>Sphingomonadales</taxon>
        <taxon>Sphingomonadaceae</taxon>
        <taxon>Sphingomonas</taxon>
    </lineage>
</organism>
<dbReference type="PROSITE" id="PS51186">
    <property type="entry name" value="GNAT"/>
    <property type="match status" value="1"/>
</dbReference>
<proteinExistence type="predicted"/>
<evidence type="ECO:0000313" key="3">
    <source>
        <dbReference type="Proteomes" id="UP000516148"/>
    </source>
</evidence>
<gene>
    <name evidence="2" type="ORF">H3Z74_16895</name>
</gene>
<keyword evidence="2" id="KW-0808">Transferase</keyword>
<dbReference type="RefSeq" id="WP_187760741.1">
    <property type="nucleotide sequence ID" value="NZ_CP061038.1"/>
</dbReference>
<dbReference type="InterPro" id="IPR016181">
    <property type="entry name" value="Acyl_CoA_acyltransferase"/>
</dbReference>
<dbReference type="Proteomes" id="UP000516148">
    <property type="component" value="Chromosome"/>
</dbReference>
<feature type="domain" description="N-acetyltransferase" evidence="1">
    <location>
        <begin position="4"/>
        <end position="149"/>
    </location>
</feature>
<dbReference type="EMBL" id="CP061038">
    <property type="protein sequence ID" value="QNQ08413.1"/>
    <property type="molecule type" value="Genomic_DNA"/>
</dbReference>
<protein>
    <submittedName>
        <fullName evidence="2">GNAT family N-acetyltransferase</fullName>
    </submittedName>
</protein>
<keyword evidence="3" id="KW-1185">Reference proteome</keyword>
<dbReference type="InterPro" id="IPR038740">
    <property type="entry name" value="BioF2-like_GNAT_dom"/>
</dbReference>
<sequence>MSDIEYRRYKGSADEAIALLLPLCLTLFPGFDPDYLALRLPGIAEPELWLAYREGELAGFKLGYRRGPHLFYSWLGGVHPSARRLGIADALMVRQHEAAAASGYTHVETRTRAVNNAMIIVNLRHGFQVVGFEIDTNGIPIVTQRKDLRG</sequence>
<dbReference type="InterPro" id="IPR000182">
    <property type="entry name" value="GNAT_dom"/>
</dbReference>
<dbReference type="AlphaFoldDB" id="A0A7H0LFG0"/>
<evidence type="ECO:0000259" key="1">
    <source>
        <dbReference type="PROSITE" id="PS51186"/>
    </source>
</evidence>
<dbReference type="Gene3D" id="3.40.630.30">
    <property type="match status" value="1"/>
</dbReference>
<dbReference type="KEGG" id="spap:H3Z74_16895"/>
<accession>A0A7H0LFG0</accession>
<dbReference type="Pfam" id="PF13480">
    <property type="entry name" value="Acetyltransf_6"/>
    <property type="match status" value="1"/>
</dbReference>
<evidence type="ECO:0000313" key="2">
    <source>
        <dbReference type="EMBL" id="QNQ08413.1"/>
    </source>
</evidence>
<reference evidence="2 3" key="1">
    <citation type="submission" date="2020-09" db="EMBL/GenBank/DDBJ databases">
        <title>Sphingomonas sp., a new species isolated from pork steak.</title>
        <authorList>
            <person name="Heidler von Heilborn D."/>
        </authorList>
    </citation>
    <scope>NUCLEOTIDE SEQUENCE [LARGE SCALE GENOMIC DNA]</scope>
    <source>
        <strain evidence="3">S8-3T</strain>
    </source>
</reference>